<feature type="compositionally biased region" description="Pro residues" evidence="1">
    <location>
        <begin position="20"/>
        <end position="40"/>
    </location>
</feature>
<name>A0A0A9DW98_ARUDO</name>
<feature type="compositionally biased region" description="Low complexity" evidence="1">
    <location>
        <begin position="53"/>
        <end position="75"/>
    </location>
</feature>
<feature type="compositionally biased region" description="Low complexity" evidence="1">
    <location>
        <begin position="7"/>
        <end position="19"/>
    </location>
</feature>
<protein>
    <submittedName>
        <fullName evidence="2">Uncharacterized protein</fullName>
    </submittedName>
</protein>
<organism evidence="2">
    <name type="scientific">Arundo donax</name>
    <name type="common">Giant reed</name>
    <name type="synonym">Donax arundinaceus</name>
    <dbReference type="NCBI Taxonomy" id="35708"/>
    <lineage>
        <taxon>Eukaryota</taxon>
        <taxon>Viridiplantae</taxon>
        <taxon>Streptophyta</taxon>
        <taxon>Embryophyta</taxon>
        <taxon>Tracheophyta</taxon>
        <taxon>Spermatophyta</taxon>
        <taxon>Magnoliopsida</taxon>
        <taxon>Liliopsida</taxon>
        <taxon>Poales</taxon>
        <taxon>Poaceae</taxon>
        <taxon>PACMAD clade</taxon>
        <taxon>Arundinoideae</taxon>
        <taxon>Arundineae</taxon>
        <taxon>Arundo</taxon>
    </lineage>
</organism>
<sequence>MAPGSEATTSRGTPSAARAAPPPPTRAPPSPPSSRSPPCHPGSRPWSSRGQPRSTTGSASRTRSGSHRSSWSLRSILARGPSGCW</sequence>
<dbReference type="EMBL" id="GBRH01206922">
    <property type="protein sequence ID" value="JAD90973.1"/>
    <property type="molecule type" value="Transcribed_RNA"/>
</dbReference>
<evidence type="ECO:0000256" key="1">
    <source>
        <dbReference type="SAM" id="MobiDB-lite"/>
    </source>
</evidence>
<reference evidence="2" key="2">
    <citation type="journal article" date="2015" name="Data Brief">
        <title>Shoot transcriptome of the giant reed, Arundo donax.</title>
        <authorList>
            <person name="Barrero R.A."/>
            <person name="Guerrero F.D."/>
            <person name="Moolhuijzen P."/>
            <person name="Goolsby J.A."/>
            <person name="Tidwell J."/>
            <person name="Bellgard S.E."/>
            <person name="Bellgard M.I."/>
        </authorList>
    </citation>
    <scope>NUCLEOTIDE SEQUENCE</scope>
    <source>
        <tissue evidence="2">Shoot tissue taken approximately 20 cm above the soil surface</tissue>
    </source>
</reference>
<evidence type="ECO:0000313" key="2">
    <source>
        <dbReference type="EMBL" id="JAD90973.1"/>
    </source>
</evidence>
<dbReference type="AlphaFoldDB" id="A0A0A9DW98"/>
<reference evidence="2" key="1">
    <citation type="submission" date="2014-09" db="EMBL/GenBank/DDBJ databases">
        <authorList>
            <person name="Magalhaes I.L.F."/>
            <person name="Oliveira U."/>
            <person name="Santos F.R."/>
            <person name="Vidigal T.H.D.A."/>
            <person name="Brescovit A.D."/>
            <person name="Santos A.J."/>
        </authorList>
    </citation>
    <scope>NUCLEOTIDE SEQUENCE</scope>
    <source>
        <tissue evidence="2">Shoot tissue taken approximately 20 cm above the soil surface</tissue>
    </source>
</reference>
<proteinExistence type="predicted"/>
<feature type="region of interest" description="Disordered" evidence="1">
    <location>
        <begin position="1"/>
        <end position="85"/>
    </location>
</feature>
<accession>A0A0A9DW98</accession>